<sequence length="76" mass="8732">MKWKPIDTAPKDGTSILVLNNDKYVYEARYDEDSWNKCKWKFASADQHGCGCCSGDDDEPTHWMPLPQMPKEAAHE</sequence>
<dbReference type="InterPro" id="IPR007539">
    <property type="entry name" value="DUF551"/>
</dbReference>
<organism evidence="2 3">
    <name type="scientific">Paenibacillus plantiphilus</name>
    <dbReference type="NCBI Taxonomy" id="2905650"/>
    <lineage>
        <taxon>Bacteria</taxon>
        <taxon>Bacillati</taxon>
        <taxon>Bacillota</taxon>
        <taxon>Bacilli</taxon>
        <taxon>Bacillales</taxon>
        <taxon>Paenibacillaceae</taxon>
        <taxon>Paenibacillus</taxon>
    </lineage>
</organism>
<proteinExistence type="predicted"/>
<dbReference type="RefSeq" id="WP_236342436.1">
    <property type="nucleotide sequence ID" value="NZ_CAKMMF010000011.1"/>
</dbReference>
<gene>
    <name evidence="2" type="ORF">PAECIP111893_02410</name>
</gene>
<protein>
    <recommendedName>
        <fullName evidence="1">DUF551 domain-containing protein</fullName>
    </recommendedName>
</protein>
<evidence type="ECO:0000313" key="2">
    <source>
        <dbReference type="EMBL" id="CAH1205756.1"/>
    </source>
</evidence>
<evidence type="ECO:0000259" key="1">
    <source>
        <dbReference type="Pfam" id="PF04448"/>
    </source>
</evidence>
<comment type="caution">
    <text evidence="2">The sequence shown here is derived from an EMBL/GenBank/DDBJ whole genome shotgun (WGS) entry which is preliminary data.</text>
</comment>
<accession>A0ABN8GEV4</accession>
<dbReference type="EMBL" id="CAKMMF010000011">
    <property type="protein sequence ID" value="CAH1205756.1"/>
    <property type="molecule type" value="Genomic_DNA"/>
</dbReference>
<reference evidence="2" key="1">
    <citation type="submission" date="2022-01" db="EMBL/GenBank/DDBJ databases">
        <authorList>
            <person name="Criscuolo A."/>
        </authorList>
    </citation>
    <scope>NUCLEOTIDE SEQUENCE</scope>
    <source>
        <strain evidence="2">CIP111893</strain>
    </source>
</reference>
<keyword evidence="3" id="KW-1185">Reference proteome</keyword>
<feature type="domain" description="DUF551" evidence="1">
    <location>
        <begin position="10"/>
        <end position="70"/>
    </location>
</feature>
<name>A0ABN8GEV4_9BACL</name>
<evidence type="ECO:0000313" key="3">
    <source>
        <dbReference type="Proteomes" id="UP000838686"/>
    </source>
</evidence>
<dbReference type="Proteomes" id="UP000838686">
    <property type="component" value="Unassembled WGS sequence"/>
</dbReference>
<dbReference type="Pfam" id="PF04448">
    <property type="entry name" value="DUF551"/>
    <property type="match status" value="1"/>
</dbReference>